<dbReference type="Gene3D" id="3.40.366.10">
    <property type="entry name" value="Malonyl-Coenzyme A Acyl Carrier Protein, domain 2"/>
    <property type="match status" value="1"/>
</dbReference>
<dbReference type="PANTHER" id="PTHR43775:SF51">
    <property type="entry name" value="INACTIVE PHENOLPHTHIOCEROL SYNTHESIS POLYKETIDE SYNTHASE TYPE I PKS1-RELATED"/>
    <property type="match status" value="1"/>
</dbReference>
<dbReference type="Pfam" id="PF00698">
    <property type="entry name" value="Acyl_transf_1"/>
    <property type="match status" value="1"/>
</dbReference>
<dbReference type="InterPro" id="IPR001227">
    <property type="entry name" value="Ac_transferase_dom_sf"/>
</dbReference>
<comment type="caution">
    <text evidence="5">The sequence shown here is derived from an EMBL/GenBank/DDBJ whole genome shotgun (WGS) entry which is preliminary data.</text>
</comment>
<feature type="non-terminal residue" evidence="5">
    <location>
        <position position="178"/>
    </location>
</feature>
<evidence type="ECO:0000256" key="2">
    <source>
        <dbReference type="ARBA" id="ARBA00023268"/>
    </source>
</evidence>
<evidence type="ECO:0000313" key="5">
    <source>
        <dbReference type="EMBL" id="KOG85231.1"/>
    </source>
</evidence>
<protein>
    <recommendedName>
        <fullName evidence="7">Malonyl-CoA:ACP transacylase (MAT) domain-containing protein</fullName>
    </recommendedName>
</protein>
<evidence type="ECO:0008006" key="7">
    <source>
        <dbReference type="Google" id="ProtNLM"/>
    </source>
</evidence>
<dbReference type="EMBL" id="LGUT01003565">
    <property type="protein sequence ID" value="KOG85231.1"/>
    <property type="molecule type" value="Genomic_DNA"/>
</dbReference>
<dbReference type="InterPro" id="IPR050091">
    <property type="entry name" value="PKS_NRPS_Biosynth_Enz"/>
</dbReference>
<feature type="domain" description="Malonyl-CoA:ACP transacylase (MAT)" evidence="3">
    <location>
        <begin position="111"/>
        <end position="178"/>
    </location>
</feature>
<evidence type="ECO:0000259" key="3">
    <source>
        <dbReference type="Pfam" id="PF00698"/>
    </source>
</evidence>
<feature type="domain" description="RhiE-like KS-MAT linker" evidence="4">
    <location>
        <begin position="26"/>
        <end position="93"/>
    </location>
</feature>
<keyword evidence="1" id="KW-0808">Transferase</keyword>
<gene>
    <name evidence="5" type="ORF">ADK38_37860</name>
</gene>
<dbReference type="PANTHER" id="PTHR43775">
    <property type="entry name" value="FATTY ACID SYNTHASE"/>
    <property type="match status" value="1"/>
</dbReference>
<feature type="non-terminal residue" evidence="5">
    <location>
        <position position="1"/>
    </location>
</feature>
<reference evidence="5 6" key="1">
    <citation type="submission" date="2015-07" db="EMBL/GenBank/DDBJ databases">
        <authorList>
            <person name="Ju K.-S."/>
            <person name="Doroghazi J.R."/>
            <person name="Metcalf W.W."/>
        </authorList>
    </citation>
    <scope>NUCLEOTIDE SEQUENCE [LARGE SCALE GENOMIC DNA]</scope>
    <source>
        <strain evidence="5 6">NRRL B-3589</strain>
    </source>
</reference>
<evidence type="ECO:0000256" key="1">
    <source>
        <dbReference type="ARBA" id="ARBA00022679"/>
    </source>
</evidence>
<dbReference type="Proteomes" id="UP000037020">
    <property type="component" value="Unassembled WGS sequence"/>
</dbReference>
<dbReference type="SUPFAM" id="SSF52151">
    <property type="entry name" value="FabD/lysophospholipase-like"/>
    <property type="match status" value="1"/>
</dbReference>
<dbReference type="InterPro" id="IPR016035">
    <property type="entry name" value="Acyl_Trfase/lysoPLipase"/>
</dbReference>
<name>A0ABR5IVQ1_9ACTN</name>
<dbReference type="InterPro" id="IPR014043">
    <property type="entry name" value="Acyl_transferase_dom"/>
</dbReference>
<sequence>GAPAAPDPDGNAAPAPAPVPANLPWVLSARSEAALRDQARRLLGHLDAAAPAPPPAGIGRALATTRAALTHRAVVVGADLDALTAGVRALADGAPAPHLIQAAVGTTGRTVFVFPGQGSQWAGMAAELLDAEPVFAARIAECERALAPFVDWSLEAVLRAGADAPSLERVNVVQPALF</sequence>
<proteinExistence type="predicted"/>
<dbReference type="Pfam" id="PF22336">
    <property type="entry name" value="RhiE-like_linker"/>
    <property type="match status" value="1"/>
</dbReference>
<evidence type="ECO:0000259" key="4">
    <source>
        <dbReference type="Pfam" id="PF22336"/>
    </source>
</evidence>
<organism evidence="5 6">
    <name type="scientific">Streptomyces varsoviensis</name>
    <dbReference type="NCBI Taxonomy" id="67373"/>
    <lineage>
        <taxon>Bacteria</taxon>
        <taxon>Bacillati</taxon>
        <taxon>Actinomycetota</taxon>
        <taxon>Actinomycetes</taxon>
        <taxon>Kitasatosporales</taxon>
        <taxon>Streptomycetaceae</taxon>
        <taxon>Streptomyces</taxon>
    </lineage>
</organism>
<evidence type="ECO:0000313" key="6">
    <source>
        <dbReference type="Proteomes" id="UP000037020"/>
    </source>
</evidence>
<keyword evidence="6" id="KW-1185">Reference proteome</keyword>
<accession>A0ABR5IVQ1</accession>
<keyword evidence="2" id="KW-0511">Multifunctional enzyme</keyword>
<dbReference type="InterPro" id="IPR054514">
    <property type="entry name" value="RhiE-like_linker"/>
</dbReference>